<dbReference type="Pfam" id="PF13558">
    <property type="entry name" value="SbcC_Walker_B"/>
    <property type="match status" value="1"/>
</dbReference>
<protein>
    <recommendedName>
        <fullName evidence="3">Nuclease SbcCD subunit C</fullName>
    </recommendedName>
</protein>
<proteinExistence type="inferred from homology"/>
<feature type="domain" description="Rad50/SbcC-type AAA" evidence="6">
    <location>
        <begin position="5"/>
        <end position="202"/>
    </location>
</feature>
<dbReference type="Gene3D" id="3.40.50.300">
    <property type="entry name" value="P-loop containing nucleotide triphosphate hydrolases"/>
    <property type="match status" value="2"/>
</dbReference>
<comment type="similarity">
    <text evidence="1">Belongs to the SMC family. SbcC subfamily.</text>
</comment>
<evidence type="ECO:0000256" key="4">
    <source>
        <dbReference type="SAM" id="Coils"/>
    </source>
</evidence>
<dbReference type="EMBL" id="SZQA01000025">
    <property type="protein sequence ID" value="TKK85733.1"/>
    <property type="molecule type" value="Genomic_DNA"/>
</dbReference>
<dbReference type="PANTHER" id="PTHR32114">
    <property type="entry name" value="ABC TRANSPORTER ABCH.3"/>
    <property type="match status" value="1"/>
</dbReference>
<name>A0A4V5UYS0_9ACTN</name>
<evidence type="ECO:0000313" key="7">
    <source>
        <dbReference type="EMBL" id="TKK85733.1"/>
    </source>
</evidence>
<feature type="region of interest" description="Disordered" evidence="5">
    <location>
        <begin position="411"/>
        <end position="448"/>
    </location>
</feature>
<keyword evidence="4" id="KW-0175">Coiled coil</keyword>
<dbReference type="Pfam" id="PF13476">
    <property type="entry name" value="AAA_23"/>
    <property type="match status" value="1"/>
</dbReference>
<dbReference type="InterPro" id="IPR027417">
    <property type="entry name" value="P-loop_NTPase"/>
</dbReference>
<dbReference type="Proteomes" id="UP000308705">
    <property type="component" value="Unassembled WGS sequence"/>
</dbReference>
<dbReference type="GO" id="GO:0006302">
    <property type="term" value="P:double-strand break repair"/>
    <property type="evidence" value="ECO:0007669"/>
    <property type="project" value="InterPro"/>
</dbReference>
<keyword evidence="8" id="KW-1185">Reference proteome</keyword>
<sequence length="846" mass="90495">MRPLRLHMENFGSFRAATDVDFAEVDYFALVGATGAGKSTVIDAICFALYGSVPRWGKENVVAYALAPSAASGKVALVFEVSGRRYAAVRTLLRDAKGTVRTKEARLDLLDPSVPADSDLVELTATSRPVAEGEQVAAEVAQVTGLEYKFFTQCVVLPQGRFAEFLHATPSDRQDLLVQLLDADVYEQVRKAAVAEETKQNQAAEFARGELSRLHDADEQAEETARERAAALRALSERVGADLEELRALDEAAKTADAERVTVLRALAQLGALALPGEVPGLAESARRATERAEAAVLEQARLDALEEEAETDLEALGNQTALRRELADLADRTRRTAEAEAARKEADTVTVQLAEAAESLAAAFRDYEEADRHLTKTRIAHTAADLARTLTPGDPCPVCHQLVTVLPIGPRPTDVPASQQARAGGSDPHGADVPAGSGGPEPRGPHGHVVSAAEELAAAERRLAAIREKGQQARTRHDGLAAKAELLTARARELATAAPPDLERVAAIEELLVAIDRAAGKVGDIRRDAREARRHAAQAARAVDEARRKAEQAWRDLNAARDTVAAFGPPPLDPGDVHAAWTALLAWRDGAAEVRRREAEAAEAGFERARGSAQEARRVLAERIAEHGVAVKAGDRMAEQVARAAAQADERLARVREARERAADLAERVAGHEGEARVAHELALLLRANQFERWLCAEALELLVAAASETLKDLSDGQYELVLGSRGDIEVVDYAEAGLRRSARTLSGGETFQASLALALALSDQVAGLAAAAARSLDSIFLDEGFGTLDPATLDTVAATLEKLASGHERMIGVVTHVPALADRVPVRYEVARDASGSHVRKVVR</sequence>
<dbReference type="OrthoDB" id="9795626at2"/>
<organism evidence="7 8">
    <name type="scientific">Herbidospora galbida</name>
    <dbReference type="NCBI Taxonomy" id="2575442"/>
    <lineage>
        <taxon>Bacteria</taxon>
        <taxon>Bacillati</taxon>
        <taxon>Actinomycetota</taxon>
        <taxon>Actinomycetes</taxon>
        <taxon>Streptosporangiales</taxon>
        <taxon>Streptosporangiaceae</taxon>
        <taxon>Herbidospora</taxon>
    </lineage>
</organism>
<evidence type="ECO:0000259" key="6">
    <source>
        <dbReference type="Pfam" id="PF13476"/>
    </source>
</evidence>
<dbReference type="PANTHER" id="PTHR32114:SF2">
    <property type="entry name" value="ABC TRANSPORTER ABCH.3"/>
    <property type="match status" value="1"/>
</dbReference>
<dbReference type="SUPFAM" id="SSF52540">
    <property type="entry name" value="P-loop containing nucleoside triphosphate hydrolases"/>
    <property type="match status" value="1"/>
</dbReference>
<dbReference type="RefSeq" id="WP_137249358.1">
    <property type="nucleotide sequence ID" value="NZ_SZQA01000025.1"/>
</dbReference>
<dbReference type="GO" id="GO:0016887">
    <property type="term" value="F:ATP hydrolysis activity"/>
    <property type="evidence" value="ECO:0007669"/>
    <property type="project" value="InterPro"/>
</dbReference>
<gene>
    <name evidence="7" type="ORF">FDA94_24130</name>
</gene>
<evidence type="ECO:0000256" key="1">
    <source>
        <dbReference type="ARBA" id="ARBA00006930"/>
    </source>
</evidence>
<evidence type="ECO:0000313" key="8">
    <source>
        <dbReference type="Proteomes" id="UP000308705"/>
    </source>
</evidence>
<evidence type="ECO:0000256" key="5">
    <source>
        <dbReference type="SAM" id="MobiDB-lite"/>
    </source>
</evidence>
<reference evidence="7 8" key="1">
    <citation type="submission" date="2019-04" db="EMBL/GenBank/DDBJ databases">
        <title>Herbidospora sp. NEAU-GS14.nov., a novel actinomycete isolated from soil.</title>
        <authorList>
            <person name="Han L."/>
        </authorList>
    </citation>
    <scope>NUCLEOTIDE SEQUENCE [LARGE SCALE GENOMIC DNA]</scope>
    <source>
        <strain evidence="7 8">NEAU-GS14</strain>
    </source>
</reference>
<evidence type="ECO:0000256" key="2">
    <source>
        <dbReference type="ARBA" id="ARBA00011322"/>
    </source>
</evidence>
<feature type="coiled-coil region" evidence="4">
    <location>
        <begin position="639"/>
        <end position="676"/>
    </location>
</feature>
<dbReference type="AlphaFoldDB" id="A0A4V5UYS0"/>
<comment type="caution">
    <text evidence="7">The sequence shown here is derived from an EMBL/GenBank/DDBJ whole genome shotgun (WGS) entry which is preliminary data.</text>
</comment>
<evidence type="ECO:0000256" key="3">
    <source>
        <dbReference type="ARBA" id="ARBA00013368"/>
    </source>
</evidence>
<comment type="subunit">
    <text evidence="2">Heterodimer of SbcC and SbcD.</text>
</comment>
<dbReference type="InterPro" id="IPR038729">
    <property type="entry name" value="Rad50/SbcC_AAA"/>
</dbReference>
<accession>A0A4V5UYS0</accession>
<feature type="coiled-coil region" evidence="4">
    <location>
        <begin position="450"/>
        <end position="477"/>
    </location>
</feature>